<dbReference type="AlphaFoldDB" id="C8XHF8"/>
<dbReference type="KEGG" id="nml:Namu_1979"/>
<organism evidence="1 2">
    <name type="scientific">Nakamurella multipartita (strain ATCC 700099 / DSM 44233 / CIP 104796 / JCM 9543 / NBRC 105858 / Y-104)</name>
    <name type="common">Microsphaera multipartita</name>
    <dbReference type="NCBI Taxonomy" id="479431"/>
    <lineage>
        <taxon>Bacteria</taxon>
        <taxon>Bacillati</taxon>
        <taxon>Actinomycetota</taxon>
        <taxon>Actinomycetes</taxon>
        <taxon>Nakamurellales</taxon>
        <taxon>Nakamurellaceae</taxon>
        <taxon>Nakamurella</taxon>
    </lineage>
</organism>
<dbReference type="STRING" id="479431.Namu_1979"/>
<name>C8XHF8_NAKMY</name>
<keyword evidence="2" id="KW-1185">Reference proteome</keyword>
<reference evidence="2" key="1">
    <citation type="submission" date="2009-09" db="EMBL/GenBank/DDBJ databases">
        <title>The complete genome of Nakamurella multipartita DSM 44233.</title>
        <authorList>
            <consortium name="US DOE Joint Genome Institute (JGI-PGF)"/>
            <person name="Lucas S."/>
            <person name="Copeland A."/>
            <person name="Lapidus A."/>
            <person name="Glavina del Rio T."/>
            <person name="Dalin E."/>
            <person name="Tice H."/>
            <person name="Bruce D."/>
            <person name="Goodwin L."/>
            <person name="Pitluck S."/>
            <person name="Kyrpides N."/>
            <person name="Mavromatis K."/>
            <person name="Ivanova N."/>
            <person name="Ovchinnikova G."/>
            <person name="Sims D."/>
            <person name="Meincke L."/>
            <person name="Brettin T."/>
            <person name="Detter J.C."/>
            <person name="Han C."/>
            <person name="Larimer F."/>
            <person name="Land M."/>
            <person name="Hauser L."/>
            <person name="Markowitz V."/>
            <person name="Cheng J.-F."/>
            <person name="Hugenholtz P."/>
            <person name="Woyke T."/>
            <person name="Wu D."/>
            <person name="Klenk H.-P."/>
            <person name="Eisen J.A."/>
        </authorList>
    </citation>
    <scope>NUCLEOTIDE SEQUENCE [LARGE SCALE GENOMIC DNA]</scope>
    <source>
        <strain evidence="2">ATCC 700099 / DSM 44233 / CIP 104796 / JCM 9543 / NBRC 105858 / Y-104</strain>
    </source>
</reference>
<evidence type="ECO:0000313" key="1">
    <source>
        <dbReference type="EMBL" id="ACV78364.1"/>
    </source>
</evidence>
<reference evidence="1 2" key="2">
    <citation type="journal article" date="2010" name="Stand. Genomic Sci.">
        <title>Complete genome sequence of Nakamurella multipartita type strain (Y-104).</title>
        <authorList>
            <person name="Tice H."/>
            <person name="Mayilraj S."/>
            <person name="Sims D."/>
            <person name="Lapidus A."/>
            <person name="Nolan M."/>
            <person name="Lucas S."/>
            <person name="Glavina Del Rio T."/>
            <person name="Copeland A."/>
            <person name="Cheng J.F."/>
            <person name="Meincke L."/>
            <person name="Bruce D."/>
            <person name="Goodwin L."/>
            <person name="Pitluck S."/>
            <person name="Ivanova N."/>
            <person name="Mavromatis K."/>
            <person name="Ovchinnikova G."/>
            <person name="Pati A."/>
            <person name="Chen A."/>
            <person name="Palaniappan K."/>
            <person name="Land M."/>
            <person name="Hauser L."/>
            <person name="Chang Y.J."/>
            <person name="Jeffries C.D."/>
            <person name="Detter J.C."/>
            <person name="Brettin T."/>
            <person name="Rohde M."/>
            <person name="Goker M."/>
            <person name="Bristow J."/>
            <person name="Eisen J.A."/>
            <person name="Markowitz V."/>
            <person name="Hugenholtz P."/>
            <person name="Kyrpides N.C."/>
            <person name="Klenk H.P."/>
            <person name="Chen F."/>
        </authorList>
    </citation>
    <scope>NUCLEOTIDE SEQUENCE [LARGE SCALE GENOMIC DNA]</scope>
    <source>
        <strain evidence="2">ATCC 700099 / DSM 44233 / CIP 104796 / JCM 9543 / NBRC 105858 / Y-104</strain>
    </source>
</reference>
<dbReference type="RefSeq" id="WP_015747264.1">
    <property type="nucleotide sequence ID" value="NC_013235.1"/>
</dbReference>
<gene>
    <name evidence="1" type="ordered locus">Namu_1979</name>
</gene>
<proteinExistence type="predicted"/>
<evidence type="ECO:0000313" key="2">
    <source>
        <dbReference type="Proteomes" id="UP000002218"/>
    </source>
</evidence>
<dbReference type="InParanoid" id="C8XHF8"/>
<dbReference type="EMBL" id="CP001737">
    <property type="protein sequence ID" value="ACV78364.1"/>
    <property type="molecule type" value="Genomic_DNA"/>
</dbReference>
<protein>
    <submittedName>
        <fullName evidence="1">Uncharacterized protein</fullName>
    </submittedName>
</protein>
<sequence>MAHDETEWDRYLPDPAVDYRAVAGTPVRVGPEADNQIPLQLAGGPTLFVGVDRTEDPRAPGTVVELQLDWTRLPGPPAAGITPLLVAWTPGGGVLQLAPEEPDALEVAPGMRILGGPELVLRVPPAQARTWIARLLALPRRDVLDRRAEQLVWLGDLDHAGRLVLQRITRTGRGLVVEPAGTAEADRLAPPSAFAGLDPLLRARFAGSTRVYGPQGHLSAELYAVERERGPDGTEQAIDRVRAMAGRWGRPDFTAGSPTWRNGVGASRWWMTVHESPAGCPIPLEVPELAGAACWVESGRLLPSPPGAG</sequence>
<accession>C8XHF8</accession>
<dbReference type="OrthoDB" id="3828616at2"/>
<dbReference type="HOGENOM" id="CLU_899626_0_0_11"/>
<dbReference type="Proteomes" id="UP000002218">
    <property type="component" value="Chromosome"/>
</dbReference>